<evidence type="ECO:0000313" key="3">
    <source>
        <dbReference type="Proteomes" id="UP001056291"/>
    </source>
</evidence>
<gene>
    <name evidence="2" type="ORF">NBZ79_19415</name>
</gene>
<sequence>MREILLNQFLQRNNLSHFQRINLAGDASTRRYERLTDQEKTFILMDAPPPETISQFMGVAKILSDRGYSPPKIYATDVENGFLLLEDLGDGLFARLIETGEDEEGLYKLAVDLLLTLRCAPSPSELPKFTDDYILSQNQMFLDWYVPDNFESLITESGRSDYEEIWRSLLKKIPIGPEVILLRDFHAENLLLLKGRKGVKALGLLDFQDALVGPAAYDLVSLLQDARRDVAPDVVAKMITYYIEETGLDERDFRASYAILGAHRALRILGIFTRLAKKEGKQRYLRLVPRMLHHLHTNLEHPELQGLKLFLDQLKGKKKDP</sequence>
<proteinExistence type="predicted"/>
<reference evidence="2" key="1">
    <citation type="submission" date="2022-06" db="EMBL/GenBank/DDBJ databases">
        <title>Sneathiella actinostolidae sp. nov., isolated from a sea anemonein the Western Pacific Ocean.</title>
        <authorList>
            <person name="Wei M.J."/>
        </authorList>
    </citation>
    <scope>NUCLEOTIDE SEQUENCE</scope>
    <source>
        <strain evidence="2">PHK-P5</strain>
    </source>
</reference>
<accession>A0ABY4W9L2</accession>
<dbReference type="Gene3D" id="3.90.1200.10">
    <property type="match status" value="1"/>
</dbReference>
<organism evidence="2 3">
    <name type="scientific">Sneathiella marina</name>
    <dbReference type="NCBI Taxonomy" id="2950108"/>
    <lineage>
        <taxon>Bacteria</taxon>
        <taxon>Pseudomonadati</taxon>
        <taxon>Pseudomonadota</taxon>
        <taxon>Alphaproteobacteria</taxon>
        <taxon>Sneathiellales</taxon>
        <taxon>Sneathiellaceae</taxon>
        <taxon>Sneathiella</taxon>
    </lineage>
</organism>
<dbReference type="Proteomes" id="UP001056291">
    <property type="component" value="Chromosome"/>
</dbReference>
<protein>
    <submittedName>
        <fullName evidence="2">Phosphotransferase</fullName>
    </submittedName>
</protein>
<dbReference type="Pfam" id="PF01636">
    <property type="entry name" value="APH"/>
    <property type="match status" value="1"/>
</dbReference>
<dbReference type="InterPro" id="IPR002575">
    <property type="entry name" value="Aminoglycoside_PTrfase"/>
</dbReference>
<dbReference type="RefSeq" id="WP_251934318.1">
    <property type="nucleotide sequence ID" value="NZ_CP098747.1"/>
</dbReference>
<dbReference type="Gene3D" id="3.30.200.20">
    <property type="entry name" value="Phosphorylase Kinase, domain 1"/>
    <property type="match status" value="1"/>
</dbReference>
<feature type="domain" description="Aminoglycoside phosphotransferase" evidence="1">
    <location>
        <begin position="23"/>
        <end position="249"/>
    </location>
</feature>
<evidence type="ECO:0000259" key="1">
    <source>
        <dbReference type="Pfam" id="PF01636"/>
    </source>
</evidence>
<dbReference type="InterPro" id="IPR011009">
    <property type="entry name" value="Kinase-like_dom_sf"/>
</dbReference>
<dbReference type="EMBL" id="CP098747">
    <property type="protein sequence ID" value="USG61331.1"/>
    <property type="molecule type" value="Genomic_DNA"/>
</dbReference>
<dbReference type="SUPFAM" id="SSF56112">
    <property type="entry name" value="Protein kinase-like (PK-like)"/>
    <property type="match status" value="1"/>
</dbReference>
<evidence type="ECO:0000313" key="2">
    <source>
        <dbReference type="EMBL" id="USG61331.1"/>
    </source>
</evidence>
<name>A0ABY4W9L2_9PROT</name>
<keyword evidence="3" id="KW-1185">Reference proteome</keyword>